<organism evidence="6 7">
    <name type="scientific">Nocardia vulneris</name>
    <dbReference type="NCBI Taxonomy" id="1141657"/>
    <lineage>
        <taxon>Bacteria</taxon>
        <taxon>Bacillati</taxon>
        <taxon>Actinomycetota</taxon>
        <taxon>Actinomycetes</taxon>
        <taxon>Mycobacteriales</taxon>
        <taxon>Nocardiaceae</taxon>
        <taxon>Nocardia</taxon>
    </lineage>
</organism>
<evidence type="ECO:0000256" key="3">
    <source>
        <dbReference type="ARBA" id="ARBA00022825"/>
    </source>
</evidence>
<evidence type="ECO:0000313" key="7">
    <source>
        <dbReference type="Proteomes" id="UP000031364"/>
    </source>
</evidence>
<evidence type="ECO:0000313" key="6">
    <source>
        <dbReference type="EMBL" id="KIA63849.1"/>
    </source>
</evidence>
<dbReference type="SUPFAM" id="SSF53474">
    <property type="entry name" value="alpha/beta-Hydrolases"/>
    <property type="match status" value="1"/>
</dbReference>
<feature type="domain" description="Peptidase S9 prolyl oligopeptidase catalytic" evidence="4">
    <location>
        <begin position="496"/>
        <end position="695"/>
    </location>
</feature>
<dbReference type="PROSITE" id="PS51257">
    <property type="entry name" value="PROKAR_LIPOPROTEIN"/>
    <property type="match status" value="1"/>
</dbReference>
<sequence>MTRAVAAVCAVVTVAACGGRDAAPDDPFLWLEELDSARAQSWVAAENEKTLGVLEQDPRYAENLATAKELGNAPDRLPLPRLVDGRIAKLWQDPAHTRGIWRVTSVADYESAQPNWTTLLDLDALAKAEDENWVWKGADCESVSGTRCLISLSDGGEDAITIREFDVTTGQFVPDGFVLPRSKQNVAWSGEDTLLVSREWQPGEVTTSGYPYIVKKVQRSRPLADATEVVRGEKTDALATAPLLLSDGNGNRLNIVQRSPSFFERSFTLLTGSGTAALALPPKADFAGRVGDRIVLTVRQDWTTAGATFRAGSLVSLNADEMVKDPQRLRATPVYLPGPTETAEGVLATRDRLVVTSMNDVRGRAAIYTPQPDGSWSAAPVPLPDNAAIATVDADAKGSAAYLSVTSFLDPTAVWRLDTVSGQVQPVKSTPPRFDSSRYVVEQHKAVSPDGTQVPYFIVHAADLRFDRSTPTIMYGYGGFEISQTPTYDGVLGRLWLARGGAFVVANIRGGGEFGPAWHEAALTTNRQRAFDDFAAVGKDLITRNITAPQHLGILGGSNGGLLMGVELTQHPEMWQAVGIQVPLLDMVRYEKIAAGASWVGEYGSVADPAQRAFLESISPYRQLRSGVRYPEPFIWTTTKDDRVGPQHARKFAARLAELGNPYLFYEATQGGHGAGTTIDEQAQMSALQYTYFMRRLMASS</sequence>
<accession>A0ABR4ZEV4</accession>
<evidence type="ECO:0000259" key="4">
    <source>
        <dbReference type="Pfam" id="PF00326"/>
    </source>
</evidence>
<gene>
    <name evidence="6" type="ORF">FG87_17295</name>
</gene>
<name>A0ABR4ZEV4_9NOCA</name>
<comment type="caution">
    <text evidence="6">The sequence shown here is derived from an EMBL/GenBank/DDBJ whole genome shotgun (WGS) entry which is preliminary data.</text>
</comment>
<dbReference type="InterPro" id="IPR023302">
    <property type="entry name" value="Pept_S9A_N"/>
</dbReference>
<dbReference type="InterPro" id="IPR029058">
    <property type="entry name" value="AB_hydrolase_fold"/>
</dbReference>
<dbReference type="PRINTS" id="PR00862">
    <property type="entry name" value="PROLIGOPTASE"/>
</dbReference>
<keyword evidence="3" id="KW-0720">Serine protease</keyword>
<dbReference type="PANTHER" id="PTHR42881">
    <property type="entry name" value="PROLYL ENDOPEPTIDASE"/>
    <property type="match status" value="1"/>
</dbReference>
<dbReference type="InterPro" id="IPR002470">
    <property type="entry name" value="Peptidase_S9A"/>
</dbReference>
<evidence type="ECO:0000256" key="2">
    <source>
        <dbReference type="ARBA" id="ARBA00022801"/>
    </source>
</evidence>
<protein>
    <submittedName>
        <fullName evidence="6">Prolyl oligopeptidase</fullName>
    </submittedName>
</protein>
<dbReference type="Pfam" id="PF02897">
    <property type="entry name" value="Peptidase_S9_N"/>
    <property type="match status" value="1"/>
</dbReference>
<dbReference type="PANTHER" id="PTHR42881:SF13">
    <property type="entry name" value="PROLYL ENDOPEPTIDASE"/>
    <property type="match status" value="1"/>
</dbReference>
<feature type="domain" description="Peptidase S9A N-terminal" evidence="5">
    <location>
        <begin position="25"/>
        <end position="429"/>
    </location>
</feature>
<evidence type="ECO:0000256" key="1">
    <source>
        <dbReference type="ARBA" id="ARBA00022670"/>
    </source>
</evidence>
<dbReference type="Gene3D" id="3.40.50.1820">
    <property type="entry name" value="alpha/beta hydrolase"/>
    <property type="match status" value="1"/>
</dbReference>
<dbReference type="InterPro" id="IPR051167">
    <property type="entry name" value="Prolyl_oligopep/macrocyclase"/>
</dbReference>
<keyword evidence="1" id="KW-0645">Protease</keyword>
<dbReference type="EMBL" id="JNFP01000018">
    <property type="protein sequence ID" value="KIA63849.1"/>
    <property type="molecule type" value="Genomic_DNA"/>
</dbReference>
<reference evidence="6 7" key="1">
    <citation type="journal article" date="2014" name="Int. J. Syst. Evol. Microbiol.">
        <title>Nocardia vulneris sp. nov., isolated from wounds of human patients in North America.</title>
        <authorList>
            <person name="Lasker B.A."/>
            <person name="Bell M."/>
            <person name="Klenk H.P."/>
            <person name="Sproer C."/>
            <person name="Schumann C."/>
            <person name="Schumann P."/>
            <person name="Brown J.M."/>
        </authorList>
    </citation>
    <scope>NUCLEOTIDE SEQUENCE [LARGE SCALE GENOMIC DNA]</scope>
    <source>
        <strain evidence="6 7">W9851</strain>
    </source>
</reference>
<dbReference type="SUPFAM" id="SSF50993">
    <property type="entry name" value="Peptidase/esterase 'gauge' domain"/>
    <property type="match status" value="1"/>
</dbReference>
<dbReference type="InterPro" id="IPR001375">
    <property type="entry name" value="Peptidase_S9_cat"/>
</dbReference>
<dbReference type="Pfam" id="PF00326">
    <property type="entry name" value="Peptidase_S9"/>
    <property type="match status" value="1"/>
</dbReference>
<proteinExistence type="predicted"/>
<evidence type="ECO:0000259" key="5">
    <source>
        <dbReference type="Pfam" id="PF02897"/>
    </source>
</evidence>
<keyword evidence="2" id="KW-0378">Hydrolase</keyword>
<dbReference type="Gene3D" id="2.130.10.120">
    <property type="entry name" value="Prolyl oligopeptidase, N-terminal domain"/>
    <property type="match status" value="1"/>
</dbReference>
<keyword evidence="7" id="KW-1185">Reference proteome</keyword>
<dbReference type="Proteomes" id="UP000031364">
    <property type="component" value="Unassembled WGS sequence"/>
</dbReference>